<feature type="transmembrane region" description="Helical" evidence="9">
    <location>
        <begin position="12"/>
        <end position="31"/>
    </location>
</feature>
<evidence type="ECO:0000313" key="10">
    <source>
        <dbReference type="EMBL" id="OIQ80811.1"/>
    </source>
</evidence>
<evidence type="ECO:0000256" key="8">
    <source>
        <dbReference type="ARBA" id="ARBA00037998"/>
    </source>
</evidence>
<keyword evidence="3" id="KW-1003">Cell membrane</keyword>
<gene>
    <name evidence="10" type="primary">livH_50</name>
    <name evidence="10" type="ORF">GALL_374330</name>
</gene>
<feature type="transmembrane region" description="Helical" evidence="9">
    <location>
        <begin position="117"/>
        <end position="138"/>
    </location>
</feature>
<dbReference type="GO" id="GO:0006865">
    <property type="term" value="P:amino acid transport"/>
    <property type="evidence" value="ECO:0007669"/>
    <property type="project" value="UniProtKB-KW"/>
</dbReference>
<dbReference type="PANTHER" id="PTHR11795:SF450">
    <property type="entry name" value="ABC TRANSPORTER PERMEASE PROTEIN"/>
    <property type="match status" value="1"/>
</dbReference>
<evidence type="ECO:0000256" key="6">
    <source>
        <dbReference type="ARBA" id="ARBA00022989"/>
    </source>
</evidence>
<evidence type="ECO:0000256" key="7">
    <source>
        <dbReference type="ARBA" id="ARBA00023136"/>
    </source>
</evidence>
<dbReference type="EMBL" id="MLJW01001009">
    <property type="protein sequence ID" value="OIQ80811.1"/>
    <property type="molecule type" value="Genomic_DNA"/>
</dbReference>
<sequence>MNLDIALYLGQNGVTLGAVYALLALALVLVFAVTRVIFIPQGEIMTFGAMSLVAIHAGSPPRLVWLVVLLGMLAAVLDTWQLLRSGRTSRLVGVLAGDLAWPLLALLAAYALPLGSIGYAGQILLALLVTVPLGPLLYRLVYQPVAQASVLTLLLLSVALHLALTSLGLYLFGPEGSRVPAFTDGNFTFAGLPVDYQTLWVIGLSAVLVLALFGFFNFTLHGKALRATAVNRTGAQLMGISTAFAGKTAFTLAALIGALSGILIASTTIIYYDSGFVIGLKGFVAAIIGGLSSYPAAAAGSIFVGLVESFSSYWASAYKDVIVFALILPVLLWRSLGSRHLDEDDA</sequence>
<feature type="transmembrane region" description="Helical" evidence="9">
    <location>
        <begin position="92"/>
        <end position="111"/>
    </location>
</feature>
<keyword evidence="7 9" id="KW-0472">Membrane</keyword>
<evidence type="ECO:0000256" key="2">
    <source>
        <dbReference type="ARBA" id="ARBA00022448"/>
    </source>
</evidence>
<dbReference type="InterPro" id="IPR001851">
    <property type="entry name" value="ABC_transp_permease"/>
</dbReference>
<evidence type="ECO:0000256" key="5">
    <source>
        <dbReference type="ARBA" id="ARBA00022970"/>
    </source>
</evidence>
<feature type="transmembrane region" description="Helical" evidence="9">
    <location>
        <begin position="313"/>
        <end position="333"/>
    </location>
</feature>
<feature type="transmembrane region" description="Helical" evidence="9">
    <location>
        <begin position="63"/>
        <end position="80"/>
    </location>
</feature>
<protein>
    <submittedName>
        <fullName evidence="10">High-affinity branched-chain amino acid transport system permease protein LivH</fullName>
    </submittedName>
</protein>
<dbReference type="AlphaFoldDB" id="A0A1J5QTI9"/>
<comment type="caution">
    <text evidence="10">The sequence shown here is derived from an EMBL/GenBank/DDBJ whole genome shotgun (WGS) entry which is preliminary data.</text>
</comment>
<dbReference type="CDD" id="cd06582">
    <property type="entry name" value="TM_PBP1_LivH_like"/>
    <property type="match status" value="1"/>
</dbReference>
<comment type="subcellular location">
    <subcellularLocation>
        <location evidence="1">Cell membrane</location>
        <topology evidence="1">Multi-pass membrane protein</topology>
    </subcellularLocation>
</comment>
<keyword evidence="4 9" id="KW-0812">Transmembrane</keyword>
<dbReference type="InterPro" id="IPR052157">
    <property type="entry name" value="BCAA_transport_permease"/>
</dbReference>
<dbReference type="PANTHER" id="PTHR11795">
    <property type="entry name" value="BRANCHED-CHAIN AMINO ACID TRANSPORT SYSTEM PERMEASE PROTEIN LIVH"/>
    <property type="match status" value="1"/>
</dbReference>
<proteinExistence type="inferred from homology"/>
<feature type="transmembrane region" description="Helical" evidence="9">
    <location>
        <begin position="252"/>
        <end position="272"/>
    </location>
</feature>
<name>A0A1J5QTI9_9ZZZZ</name>
<comment type="similarity">
    <text evidence="8">Belongs to the binding-protein-dependent transport system permease family. LivHM subfamily.</text>
</comment>
<keyword evidence="5" id="KW-0029">Amino-acid transport</keyword>
<feature type="transmembrane region" description="Helical" evidence="9">
    <location>
        <begin position="284"/>
        <end position="307"/>
    </location>
</feature>
<accession>A0A1J5QTI9</accession>
<evidence type="ECO:0000256" key="4">
    <source>
        <dbReference type="ARBA" id="ARBA00022692"/>
    </source>
</evidence>
<keyword evidence="2" id="KW-0813">Transport</keyword>
<feature type="transmembrane region" description="Helical" evidence="9">
    <location>
        <begin position="150"/>
        <end position="172"/>
    </location>
</feature>
<evidence type="ECO:0000256" key="3">
    <source>
        <dbReference type="ARBA" id="ARBA00022475"/>
    </source>
</evidence>
<evidence type="ECO:0000256" key="9">
    <source>
        <dbReference type="SAM" id="Phobius"/>
    </source>
</evidence>
<reference evidence="10" key="1">
    <citation type="submission" date="2016-10" db="EMBL/GenBank/DDBJ databases">
        <title>Sequence of Gallionella enrichment culture.</title>
        <authorList>
            <person name="Poehlein A."/>
            <person name="Muehling M."/>
            <person name="Daniel R."/>
        </authorList>
    </citation>
    <scope>NUCLEOTIDE SEQUENCE</scope>
</reference>
<feature type="transmembrane region" description="Helical" evidence="9">
    <location>
        <begin position="199"/>
        <end position="220"/>
    </location>
</feature>
<dbReference type="GO" id="GO:0005886">
    <property type="term" value="C:plasma membrane"/>
    <property type="evidence" value="ECO:0007669"/>
    <property type="project" value="UniProtKB-SubCell"/>
</dbReference>
<organism evidence="10">
    <name type="scientific">mine drainage metagenome</name>
    <dbReference type="NCBI Taxonomy" id="410659"/>
    <lineage>
        <taxon>unclassified sequences</taxon>
        <taxon>metagenomes</taxon>
        <taxon>ecological metagenomes</taxon>
    </lineage>
</organism>
<evidence type="ECO:0000256" key="1">
    <source>
        <dbReference type="ARBA" id="ARBA00004651"/>
    </source>
</evidence>
<dbReference type="GO" id="GO:0022857">
    <property type="term" value="F:transmembrane transporter activity"/>
    <property type="evidence" value="ECO:0007669"/>
    <property type="project" value="InterPro"/>
</dbReference>
<keyword evidence="6 9" id="KW-1133">Transmembrane helix</keyword>
<dbReference type="Pfam" id="PF02653">
    <property type="entry name" value="BPD_transp_2"/>
    <property type="match status" value="1"/>
</dbReference>